<proteinExistence type="predicted"/>
<sequence length="64" mass="7288">MNFLHSFMYVFTKALKCLTNIPFGIKSKHQSFIASRNQLVCLDLNEPFPEPIKQLQNPGVIAAH</sequence>
<name>A0ABQ0C5E2_9PROT</name>
<gene>
    <name evidence="1" type="ORF">SIID45300_00415</name>
</gene>
<protein>
    <submittedName>
        <fullName evidence="1">Uncharacterized protein</fullName>
    </submittedName>
</protein>
<dbReference type="EMBL" id="BAAFGK010000002">
    <property type="protein sequence ID" value="GAB0056111.1"/>
    <property type="molecule type" value="Genomic_DNA"/>
</dbReference>
<comment type="caution">
    <text evidence="1">The sequence shown here is derived from an EMBL/GenBank/DDBJ whole genome shotgun (WGS) entry which is preliminary data.</text>
</comment>
<keyword evidence="2" id="KW-1185">Reference proteome</keyword>
<organism evidence="1 2">
    <name type="scientific">Candidatus Magnetaquiglobus chichijimensis</name>
    <dbReference type="NCBI Taxonomy" id="3141448"/>
    <lineage>
        <taxon>Bacteria</taxon>
        <taxon>Pseudomonadati</taxon>
        <taxon>Pseudomonadota</taxon>
        <taxon>Magnetococcia</taxon>
        <taxon>Magnetococcales</taxon>
        <taxon>Candidatus Magnetaquicoccaceae</taxon>
        <taxon>Candidatus Magnetaquiglobus</taxon>
    </lineage>
</organism>
<evidence type="ECO:0000313" key="1">
    <source>
        <dbReference type="EMBL" id="GAB0056111.1"/>
    </source>
</evidence>
<reference evidence="1 2" key="1">
    <citation type="submission" date="2024-09" db="EMBL/GenBank/DDBJ databases">
        <title>Draft genome sequence of Candidatus Magnetaquicoccaceae bacterium FCR-1.</title>
        <authorList>
            <person name="Shimoshige H."/>
            <person name="Shimamura S."/>
            <person name="Taoka A."/>
            <person name="Kobayashi H."/>
            <person name="Maekawa T."/>
        </authorList>
    </citation>
    <scope>NUCLEOTIDE SEQUENCE [LARGE SCALE GENOMIC DNA]</scope>
    <source>
        <strain evidence="1 2">FCR-1</strain>
    </source>
</reference>
<dbReference type="Proteomes" id="UP001628193">
    <property type="component" value="Unassembled WGS sequence"/>
</dbReference>
<evidence type="ECO:0000313" key="2">
    <source>
        <dbReference type="Proteomes" id="UP001628193"/>
    </source>
</evidence>
<accession>A0ABQ0C5E2</accession>